<evidence type="ECO:0000256" key="1">
    <source>
        <dbReference type="SAM" id="MobiDB-lite"/>
    </source>
</evidence>
<dbReference type="PANTHER" id="PTHR21514:SF0">
    <property type="entry name" value="AP-4 COMPLEX ACCESSORY SUBUNIT TEPSIN"/>
    <property type="match status" value="1"/>
</dbReference>
<feature type="compositionally biased region" description="Polar residues" evidence="1">
    <location>
        <begin position="459"/>
        <end position="468"/>
    </location>
</feature>
<gene>
    <name evidence="2" type="ORF">M0813_00873</name>
</gene>
<evidence type="ECO:0000313" key="2">
    <source>
        <dbReference type="EMBL" id="KAJ6231056.1"/>
    </source>
</evidence>
<reference evidence="2" key="1">
    <citation type="submission" date="2022-08" db="EMBL/GenBank/DDBJ databases">
        <title>Novel sulfate-reducing endosymbionts in the free-living metamonad Anaeramoeba.</title>
        <authorList>
            <person name="Jerlstrom-Hultqvist J."/>
            <person name="Cepicka I."/>
            <person name="Gallot-Lavallee L."/>
            <person name="Salas-Leiva D."/>
            <person name="Curtis B.A."/>
            <person name="Zahonova K."/>
            <person name="Pipaliya S."/>
            <person name="Dacks J."/>
            <person name="Roger A.J."/>
        </authorList>
    </citation>
    <scope>NUCLEOTIDE SEQUENCE</scope>
    <source>
        <strain evidence="2">Schooner1</strain>
    </source>
</reference>
<evidence type="ECO:0000313" key="3">
    <source>
        <dbReference type="Proteomes" id="UP001150062"/>
    </source>
</evidence>
<dbReference type="Proteomes" id="UP001150062">
    <property type="component" value="Unassembled WGS sequence"/>
</dbReference>
<feature type="compositionally biased region" description="Low complexity" evidence="1">
    <location>
        <begin position="241"/>
        <end position="257"/>
    </location>
</feature>
<comment type="caution">
    <text evidence="2">The sequence shown here is derived from an EMBL/GenBank/DDBJ whole genome shotgun (WGS) entry which is preliminary data.</text>
</comment>
<dbReference type="EMBL" id="JAOAOG010000304">
    <property type="protein sequence ID" value="KAJ6231056.1"/>
    <property type="molecule type" value="Genomic_DNA"/>
</dbReference>
<proteinExistence type="predicted"/>
<name>A0ABQ8XEH3_9EUKA</name>
<feature type="compositionally biased region" description="Basic residues" evidence="1">
    <location>
        <begin position="260"/>
        <end position="275"/>
    </location>
</feature>
<dbReference type="InterPro" id="IPR039273">
    <property type="entry name" value="TEPSIN"/>
</dbReference>
<feature type="region of interest" description="Disordered" evidence="1">
    <location>
        <begin position="446"/>
        <end position="468"/>
    </location>
</feature>
<keyword evidence="3" id="KW-1185">Reference proteome</keyword>
<organism evidence="2 3">
    <name type="scientific">Anaeramoeba flamelloides</name>
    <dbReference type="NCBI Taxonomy" id="1746091"/>
    <lineage>
        <taxon>Eukaryota</taxon>
        <taxon>Metamonada</taxon>
        <taxon>Anaeramoebidae</taxon>
        <taxon>Anaeramoeba</taxon>
    </lineage>
</organism>
<feature type="region of interest" description="Disordered" evidence="1">
    <location>
        <begin position="241"/>
        <end position="305"/>
    </location>
</feature>
<protein>
    <submittedName>
        <fullName evidence="2">Uncharacterized protein</fullName>
    </submittedName>
</protein>
<dbReference type="PANTHER" id="PTHR21514">
    <property type="entry name" value="AP-4 COMPLEX ACCESSORY SUBUNIT TEPSIN"/>
    <property type="match status" value="1"/>
</dbReference>
<accession>A0ABQ8XEH3</accession>
<sequence length="468" mass="55736">MNNSFTTNQKTTIGYLKKEPTQFSAQFAYVQRNQPTHKLHKSKPKSKIIIKSKKPVAYQEKLISDQFFPNKNLSQKQFQNQTRTKSRSVQSIIENNLRQNQNKDQSTKSVYAKGGDEIDTFQAYDFERSVVHRITKPNSIRISPTKSELKEFVKKIQFLDIEVIGHLLEEKLVSDFWQENYRALCVIEYFINLNKIQFIDYFQDEEAIEIFVSLLESPKRIVKQKTNKLLKILKEMNLSQTTQTSISTNQNSMTNNNRLRQNRQSKRSLGKHAKRIQNNQKKQENSSRNRGLSVSNIKDLEKNKTQQNTSLLVDFKSKNQDQDSIHQQQYQSSTTKILEDIFNFKSNQKKEKKKIQLPNHLFNQNNNLKYQRKKFDLQQNKTMTNNQIMMMMMMTNQIMKHSHNTRQGQWQIQKQQKNINWNNQEQKFHSNMKENQTDYQKIKQNQNKNQNQKQRKFMNISNSHFDFI</sequence>